<dbReference type="SUPFAM" id="SSF53649">
    <property type="entry name" value="Alkaline phosphatase-like"/>
    <property type="match status" value="1"/>
</dbReference>
<accession>A0ABW7IUM0</accession>
<proteinExistence type="predicted"/>
<name>A0ABW7IUM0_9VIBR</name>
<dbReference type="Gene3D" id="3.40.720.10">
    <property type="entry name" value="Alkaline Phosphatase, subunit A"/>
    <property type="match status" value="1"/>
</dbReference>
<keyword evidence="1" id="KW-0812">Transmembrane</keyword>
<evidence type="ECO:0000256" key="1">
    <source>
        <dbReference type="SAM" id="Phobius"/>
    </source>
</evidence>
<dbReference type="InterPro" id="IPR017850">
    <property type="entry name" value="Alkaline_phosphatase_core_sf"/>
</dbReference>
<dbReference type="PANTHER" id="PTHR43751">
    <property type="entry name" value="SULFATASE"/>
    <property type="match status" value="1"/>
</dbReference>
<feature type="domain" description="Inner membrane protein YejM N-terminal" evidence="3">
    <location>
        <begin position="4"/>
        <end position="239"/>
    </location>
</feature>
<evidence type="ECO:0000313" key="4">
    <source>
        <dbReference type="EMBL" id="MFH0264208.1"/>
    </source>
</evidence>
<dbReference type="Pfam" id="PF11893">
    <property type="entry name" value="DUF3413"/>
    <property type="match status" value="1"/>
</dbReference>
<sequence>MTFKQKLHNHGWFILINAVLAILIAIRYFVYLPTFPSDGLSLGFIVSGLWSQMTLLAAVIGLVTIPLLLLPQPIRRICIAVIASLALCILIIDTFVFAQYRFHMNAVVVELVFSGDVVDFPIITWLMAISGVLVLVALEYWLLVKIASKPTFTRIKLGRKFTYLTIIMALICNGLHIWAAANAYQPISIVKQYLPLFQPATANSFMEKHGWLNKEAVEKQKSMALKGGSSLNYPLSPLQTKTVDKPVNIMFLVIDSWRFDTFNKDNAPNLWALAQQGESFDNHVSTGNATRTGIFGMFYGLPGTYWHSFLANHKSPVFMDRLQQMDYQLGLFAAAKLTSPEFDQTVFANVKNLRIRSEGNSSPERDINLTKDWKAWYDQRDQSKPVFSFLFYDSPHAYDFPKNYEHQYQPMLKAINYLELNNETDVTPFMNRYKTSVHFTDSLAKQVIDKLKETGDLENTVIIITGDHAQELNDNKLNYWGHNSNFTPAQTKVPFIVVGPNVPKHIGKDWNNEFTSHEDIVPTLMTQYLGVTSPIDDYSTGVNLFEEPQQRPWMLISSYSGYGIVSKDSILEVGATGQSKYMDTTNHPKEGSPNYQYVQQALEQISRFRK</sequence>
<keyword evidence="1" id="KW-0472">Membrane</keyword>
<keyword evidence="5" id="KW-1185">Reference proteome</keyword>
<dbReference type="InterPro" id="IPR012159">
    <property type="entry name" value="YejM-like"/>
</dbReference>
<dbReference type="PANTHER" id="PTHR43751:SF3">
    <property type="entry name" value="SULFATASE N-TERMINAL DOMAIN-CONTAINING PROTEIN"/>
    <property type="match status" value="1"/>
</dbReference>
<evidence type="ECO:0000259" key="2">
    <source>
        <dbReference type="Pfam" id="PF00884"/>
    </source>
</evidence>
<dbReference type="InterPro" id="IPR000917">
    <property type="entry name" value="Sulfatase_N"/>
</dbReference>
<dbReference type="Pfam" id="PF00884">
    <property type="entry name" value="Sulfatase"/>
    <property type="match status" value="1"/>
</dbReference>
<evidence type="ECO:0000313" key="5">
    <source>
        <dbReference type="Proteomes" id="UP001607151"/>
    </source>
</evidence>
<dbReference type="RefSeq" id="WP_394608078.1">
    <property type="nucleotide sequence ID" value="NZ_JBIHSN010000002.1"/>
</dbReference>
<keyword evidence="1" id="KW-1133">Transmembrane helix</keyword>
<dbReference type="PIRSF" id="PIRSF004950">
    <property type="entry name" value="Mmb_sulf_HI0842"/>
    <property type="match status" value="1"/>
</dbReference>
<feature type="transmembrane region" description="Helical" evidence="1">
    <location>
        <begin position="163"/>
        <end position="181"/>
    </location>
</feature>
<gene>
    <name evidence="4" type="ORF">ACGRQ9_01445</name>
</gene>
<dbReference type="InterPro" id="IPR052701">
    <property type="entry name" value="GAG_Ulvan_Degrading_Sulfatases"/>
</dbReference>
<feature type="transmembrane region" description="Helical" evidence="1">
    <location>
        <begin position="50"/>
        <end position="70"/>
    </location>
</feature>
<reference evidence="4 5" key="1">
    <citation type="submission" date="2024-10" db="EMBL/GenBank/DDBJ databases">
        <authorList>
            <person name="Yibar A."/>
            <person name="Saticioglu I.B."/>
            <person name="Duman M."/>
            <person name="Ajmi N."/>
            <person name="Gurler F."/>
            <person name="Ay H."/>
            <person name="Onuk E."/>
            <person name="Guler S."/>
            <person name="Romalde J.L."/>
        </authorList>
    </citation>
    <scope>NUCLEOTIDE SEQUENCE [LARGE SCALE GENOMIC DNA]</scope>
    <source>
        <strain evidence="4 5">14-MA-B</strain>
    </source>
</reference>
<dbReference type="InterPro" id="IPR024588">
    <property type="entry name" value="YejM_N"/>
</dbReference>
<dbReference type="CDD" id="cd16148">
    <property type="entry name" value="sulfatase_like"/>
    <property type="match status" value="1"/>
</dbReference>
<protein>
    <submittedName>
        <fullName evidence="4">DUF3413 domain-containing protein</fullName>
    </submittedName>
</protein>
<feature type="transmembrane region" description="Helical" evidence="1">
    <location>
        <begin position="122"/>
        <end position="143"/>
    </location>
</feature>
<feature type="transmembrane region" description="Helical" evidence="1">
    <location>
        <begin position="12"/>
        <end position="30"/>
    </location>
</feature>
<organism evidence="4 5">
    <name type="scientific">Vibrio rumoiensis</name>
    <dbReference type="NCBI Taxonomy" id="76258"/>
    <lineage>
        <taxon>Bacteria</taxon>
        <taxon>Pseudomonadati</taxon>
        <taxon>Pseudomonadota</taxon>
        <taxon>Gammaproteobacteria</taxon>
        <taxon>Vibrionales</taxon>
        <taxon>Vibrionaceae</taxon>
        <taxon>Vibrio</taxon>
    </lineage>
</organism>
<evidence type="ECO:0000259" key="3">
    <source>
        <dbReference type="Pfam" id="PF11893"/>
    </source>
</evidence>
<feature type="domain" description="Sulfatase N-terminal" evidence="2">
    <location>
        <begin position="248"/>
        <end position="526"/>
    </location>
</feature>
<dbReference type="Proteomes" id="UP001607151">
    <property type="component" value="Unassembled WGS sequence"/>
</dbReference>
<dbReference type="EMBL" id="JBIHSN010000002">
    <property type="protein sequence ID" value="MFH0264208.1"/>
    <property type="molecule type" value="Genomic_DNA"/>
</dbReference>
<feature type="transmembrane region" description="Helical" evidence="1">
    <location>
        <begin position="77"/>
        <end position="102"/>
    </location>
</feature>
<comment type="caution">
    <text evidence="4">The sequence shown here is derived from an EMBL/GenBank/DDBJ whole genome shotgun (WGS) entry which is preliminary data.</text>
</comment>